<organism evidence="2 3">
    <name type="scientific">Thanatephorus cucumeris (strain AG1-IB / isolate 7/3/14)</name>
    <name type="common">Lettuce bottom rot fungus</name>
    <name type="synonym">Rhizoctonia solani</name>
    <dbReference type="NCBI Taxonomy" id="1108050"/>
    <lineage>
        <taxon>Eukaryota</taxon>
        <taxon>Fungi</taxon>
        <taxon>Dikarya</taxon>
        <taxon>Basidiomycota</taxon>
        <taxon>Agaricomycotina</taxon>
        <taxon>Agaricomycetes</taxon>
        <taxon>Cantharellales</taxon>
        <taxon>Ceratobasidiaceae</taxon>
        <taxon>Rhizoctonia</taxon>
        <taxon>Rhizoctonia solani AG-1</taxon>
    </lineage>
</organism>
<dbReference type="AlphaFoldDB" id="A0A0B7F998"/>
<dbReference type="EMBL" id="LN679204">
    <property type="protein sequence ID" value="CEL52817.1"/>
    <property type="molecule type" value="Genomic_DNA"/>
</dbReference>
<feature type="region of interest" description="Disordered" evidence="1">
    <location>
        <begin position="54"/>
        <end position="77"/>
    </location>
</feature>
<accession>A0A0B7F998</accession>
<sequence length="153" mass="16838">MLFVFTPWGFPIYTISLRRLRASPFPPHVPVRAPRARDESDLFLPPRTLFVFQDTPRHSTRPGVGRPPELARWRSPGGTPVWRTASLAPTLPSSGPGRLAVSVLLIHTPPPARGQTRPTSLVLSPSDGTLATRGFGDSARSTKEERGVLIEMR</sequence>
<name>A0A0B7F998_THACB</name>
<evidence type="ECO:0000313" key="2">
    <source>
        <dbReference type="EMBL" id="CEL52817.1"/>
    </source>
</evidence>
<proteinExistence type="predicted"/>
<evidence type="ECO:0000313" key="3">
    <source>
        <dbReference type="Proteomes" id="UP000059188"/>
    </source>
</evidence>
<evidence type="ECO:0000256" key="1">
    <source>
        <dbReference type="SAM" id="MobiDB-lite"/>
    </source>
</evidence>
<keyword evidence="3" id="KW-1185">Reference proteome</keyword>
<dbReference type="Proteomes" id="UP000059188">
    <property type="component" value="Unassembled WGS sequence"/>
</dbReference>
<feature type="compositionally biased region" description="Basic and acidic residues" evidence="1">
    <location>
        <begin position="140"/>
        <end position="153"/>
    </location>
</feature>
<gene>
    <name evidence="2" type="ORF">RSOLAG1IB_11162</name>
</gene>
<reference evidence="2 3" key="1">
    <citation type="submission" date="2014-11" db="EMBL/GenBank/DDBJ databases">
        <authorList>
            <person name="Wibberg Daniel"/>
        </authorList>
    </citation>
    <scope>NUCLEOTIDE SEQUENCE [LARGE SCALE GENOMIC DNA]</scope>
    <source>
        <strain evidence="2">Rhizoctonia solani AG1-IB 7/3/14</strain>
    </source>
</reference>
<feature type="region of interest" description="Disordered" evidence="1">
    <location>
        <begin position="109"/>
        <end position="153"/>
    </location>
</feature>
<feature type="compositionally biased region" description="Polar residues" evidence="1">
    <location>
        <begin position="116"/>
        <end position="129"/>
    </location>
</feature>
<protein>
    <submittedName>
        <fullName evidence="2">Uncharacterized protein</fullName>
    </submittedName>
</protein>